<dbReference type="InterPro" id="IPR002575">
    <property type="entry name" value="Aminoglycoside_PTrfase"/>
</dbReference>
<dbReference type="SUPFAM" id="SSF56112">
    <property type="entry name" value="Protein kinase-like (PK-like)"/>
    <property type="match status" value="1"/>
</dbReference>
<evidence type="ECO:0000313" key="3">
    <source>
        <dbReference type="EMBL" id="MBM7703602.1"/>
    </source>
</evidence>
<organism evidence="3 4">
    <name type="scientific">Priestia iocasae</name>
    <dbReference type="NCBI Taxonomy" id="2291674"/>
    <lineage>
        <taxon>Bacteria</taxon>
        <taxon>Bacillati</taxon>
        <taxon>Bacillota</taxon>
        <taxon>Bacilli</taxon>
        <taxon>Bacillales</taxon>
        <taxon>Bacillaceae</taxon>
        <taxon>Priestia</taxon>
    </lineage>
</organism>
<name>A0ABS2QXB8_9BACI</name>
<dbReference type="EMBL" id="JAFBFC010000004">
    <property type="protein sequence ID" value="MBM7703602.1"/>
    <property type="molecule type" value="Genomic_DNA"/>
</dbReference>
<sequence length="342" mass="39438">MNTKDRLIKEALSFFFPFQSPKVWSEGSGENNTTRFVDIHNTRYVLRIYESHRDLAKIQFEHDVLLGLKTLLLPFKTPEPVTTITGESIVTLKNGQLAALFHFANGVNPDSTNQNYVHSYGKVTAQLTKAFQFLKPTKQAIYHPYYDLEHTHPSCTIEDVLFFCKHPSDLFKDQAEALALVQDALCSFQDTIPILKSLPHQLIHGDLNTSNILVNEQHSVNAVLDFEFVTYDLRVMEVAVCLSEFIKPNSDENAVMDEKVSQFLSGYSSVLELTQKELSVIPHLILLRRLDVFVHFLGRYRDGVNDEKIVKNQIEKAFYTIKWMKTMEHNWDDFVYQLMKTN</sequence>
<dbReference type="GO" id="GO:0004413">
    <property type="term" value="F:homoserine kinase activity"/>
    <property type="evidence" value="ECO:0007669"/>
    <property type="project" value="UniProtKB-EC"/>
</dbReference>
<evidence type="ECO:0000256" key="1">
    <source>
        <dbReference type="ARBA" id="ARBA00038240"/>
    </source>
</evidence>
<dbReference type="Gene3D" id="3.30.200.20">
    <property type="entry name" value="Phosphorylase Kinase, domain 1"/>
    <property type="match status" value="1"/>
</dbReference>
<dbReference type="EC" id="2.7.1.39" evidence="3"/>
<dbReference type="RefSeq" id="WP_205187568.1">
    <property type="nucleotide sequence ID" value="NZ_JAFBFC010000004.1"/>
</dbReference>
<evidence type="ECO:0000313" key="4">
    <source>
        <dbReference type="Proteomes" id="UP000809829"/>
    </source>
</evidence>
<gene>
    <name evidence="3" type="ORF">JOC83_002451</name>
</gene>
<dbReference type="PANTHER" id="PTHR21064">
    <property type="entry name" value="AMINOGLYCOSIDE PHOSPHOTRANSFERASE DOMAIN-CONTAINING PROTEIN-RELATED"/>
    <property type="match status" value="1"/>
</dbReference>
<feature type="domain" description="Aminoglycoside phosphotransferase" evidence="2">
    <location>
        <begin position="28"/>
        <end position="251"/>
    </location>
</feature>
<dbReference type="Gene3D" id="3.90.1200.10">
    <property type="match status" value="1"/>
</dbReference>
<keyword evidence="4" id="KW-1185">Reference proteome</keyword>
<keyword evidence="3" id="KW-0418">Kinase</keyword>
<keyword evidence="3" id="KW-0808">Transferase</keyword>
<protein>
    <submittedName>
        <fullName evidence="3">Homoserine kinase type II</fullName>
        <ecNumber evidence="3">2.7.1.39</ecNumber>
    </submittedName>
</protein>
<reference evidence="3 4" key="1">
    <citation type="submission" date="2021-01" db="EMBL/GenBank/DDBJ databases">
        <title>Genomic Encyclopedia of Type Strains, Phase IV (KMG-IV): sequencing the most valuable type-strain genomes for metagenomic binning, comparative biology and taxonomic classification.</title>
        <authorList>
            <person name="Goeker M."/>
        </authorList>
    </citation>
    <scope>NUCLEOTIDE SEQUENCE [LARGE SCALE GENOMIC DNA]</scope>
    <source>
        <strain evidence="3 4">DSM 104297</strain>
    </source>
</reference>
<accession>A0ABS2QXB8</accession>
<evidence type="ECO:0000259" key="2">
    <source>
        <dbReference type="Pfam" id="PF01636"/>
    </source>
</evidence>
<dbReference type="Proteomes" id="UP000809829">
    <property type="component" value="Unassembled WGS sequence"/>
</dbReference>
<comment type="similarity">
    <text evidence="1">Belongs to the pseudomonas-type ThrB family.</text>
</comment>
<dbReference type="PANTHER" id="PTHR21064:SF6">
    <property type="entry name" value="AMINOGLYCOSIDE PHOSPHOTRANSFERASE DOMAIN-CONTAINING PROTEIN"/>
    <property type="match status" value="1"/>
</dbReference>
<proteinExistence type="inferred from homology"/>
<dbReference type="InterPro" id="IPR050249">
    <property type="entry name" value="Pseudomonas-type_ThrB"/>
</dbReference>
<dbReference type="InterPro" id="IPR011009">
    <property type="entry name" value="Kinase-like_dom_sf"/>
</dbReference>
<dbReference type="Pfam" id="PF01636">
    <property type="entry name" value="APH"/>
    <property type="match status" value="1"/>
</dbReference>
<comment type="caution">
    <text evidence="3">The sequence shown here is derived from an EMBL/GenBank/DDBJ whole genome shotgun (WGS) entry which is preliminary data.</text>
</comment>